<reference evidence="2" key="1">
    <citation type="submission" date="2021-12" db="EMBL/GenBank/DDBJ databases">
        <authorList>
            <person name="King R."/>
        </authorList>
    </citation>
    <scope>NUCLEOTIDE SEQUENCE</scope>
</reference>
<dbReference type="AlphaFoldDB" id="A0A9P0A504"/>
<organism evidence="2 3">
    <name type="scientific">Bemisia tabaci</name>
    <name type="common">Sweetpotato whitefly</name>
    <name type="synonym">Aleurodes tabaci</name>
    <dbReference type="NCBI Taxonomy" id="7038"/>
    <lineage>
        <taxon>Eukaryota</taxon>
        <taxon>Metazoa</taxon>
        <taxon>Ecdysozoa</taxon>
        <taxon>Arthropoda</taxon>
        <taxon>Hexapoda</taxon>
        <taxon>Insecta</taxon>
        <taxon>Pterygota</taxon>
        <taxon>Neoptera</taxon>
        <taxon>Paraneoptera</taxon>
        <taxon>Hemiptera</taxon>
        <taxon>Sternorrhyncha</taxon>
        <taxon>Aleyrodoidea</taxon>
        <taxon>Aleyrodidae</taxon>
        <taxon>Aleyrodinae</taxon>
        <taxon>Bemisia</taxon>
    </lineage>
</organism>
<feature type="compositionally biased region" description="Polar residues" evidence="1">
    <location>
        <begin position="415"/>
        <end position="444"/>
    </location>
</feature>
<keyword evidence="3" id="KW-1185">Reference proteome</keyword>
<evidence type="ECO:0000313" key="3">
    <source>
        <dbReference type="Proteomes" id="UP001152759"/>
    </source>
</evidence>
<sequence>MFDSLTSANTNVSSLSALWRATQEDQENTIKSSHFEAELDQFLSTSENQESLDIPVHATSSSYVDIGCLSSEDESSSISNTSDRSFSAFSEGQNKTNDCCDSDNTQSTTSETVREVGGNDLGSFQDDAFKYEVRSRLSMLCKVNSVYLLEARMILHKVLCNEECMCRKPIVNLSQADVELMKFGHKESLEKATEMLLTGSLKDAPIEDIFQFKSSEILHSVPESVKKSESFDIENGLDSDVKMVNRQCFPSTSAKHDVNVPPRDTLKESPILNEDISKCSLRECLLDSSLNNFLSTEFAHILRIIKMLRSIIAPLKEEGEVILRESTKEASDEYFSAGSISGKTITSNNSGTLMDLMLEEVVKRVVLKKYEQKMKETSEIISDESFNAMLLNMNGGNDSTVASFSDDMIEEFKSRLSSGGDDSSHINGSSNNGRHSEEPSVNPQRLWQEISERTKNENSCDNCERTPIYSNANCNKNAFLVIRGDTVCKTRISNICLQLAAKSSISKKVSGSSFDKIRLKKSMDSNSSRVEAMSPEENTSVISQNPSASGINTSETEMDFNDSIKSLGQRIVNIERFLSDFESNDGRMKDAQRPEKNLEDNSSEDRVLKAIEFLSESNQILHPKSADRDPKSSSSVSVYTSSANFTCEKIGCKSFIMPKKFTPGDTLPVSSVFYSKIEPDKVPKTPSSSEFSFPATLPDISDAKPLHHLVFTKSNWKQLIQDEVNTSCFEIPSMLKVLASSNSKGYHMDKGDCQPKLDYLDNCRGGTKRQMLT</sequence>
<evidence type="ECO:0000313" key="2">
    <source>
        <dbReference type="EMBL" id="CAH0386557.1"/>
    </source>
</evidence>
<evidence type="ECO:0000256" key="1">
    <source>
        <dbReference type="SAM" id="MobiDB-lite"/>
    </source>
</evidence>
<feature type="compositionally biased region" description="Polar residues" evidence="1">
    <location>
        <begin position="88"/>
        <end position="111"/>
    </location>
</feature>
<protein>
    <submittedName>
        <fullName evidence="2">Uncharacterized protein</fullName>
    </submittedName>
</protein>
<name>A0A9P0A504_BEMTA</name>
<feature type="compositionally biased region" description="Low complexity" evidence="1">
    <location>
        <begin position="76"/>
        <end position="87"/>
    </location>
</feature>
<feature type="region of interest" description="Disordered" evidence="1">
    <location>
        <begin position="584"/>
        <end position="603"/>
    </location>
</feature>
<accession>A0A9P0A504</accession>
<gene>
    <name evidence="2" type="ORF">BEMITA_LOCUS5653</name>
</gene>
<dbReference type="Proteomes" id="UP001152759">
    <property type="component" value="Chromosome 3"/>
</dbReference>
<proteinExistence type="predicted"/>
<feature type="region of interest" description="Disordered" evidence="1">
    <location>
        <begin position="73"/>
        <end position="114"/>
    </location>
</feature>
<feature type="region of interest" description="Disordered" evidence="1">
    <location>
        <begin position="414"/>
        <end position="444"/>
    </location>
</feature>
<feature type="region of interest" description="Disordered" evidence="1">
    <location>
        <begin position="525"/>
        <end position="551"/>
    </location>
</feature>
<dbReference type="EMBL" id="OU963864">
    <property type="protein sequence ID" value="CAH0386557.1"/>
    <property type="molecule type" value="Genomic_DNA"/>
</dbReference>
<feature type="compositionally biased region" description="Polar residues" evidence="1">
    <location>
        <begin position="536"/>
        <end position="551"/>
    </location>
</feature>